<feature type="transmembrane region" description="Helical" evidence="1">
    <location>
        <begin position="68"/>
        <end position="92"/>
    </location>
</feature>
<dbReference type="AlphaFoldDB" id="A0A1J5RK92"/>
<keyword evidence="1" id="KW-0812">Transmembrane</keyword>
<evidence type="ECO:0000259" key="2">
    <source>
        <dbReference type="Pfam" id="PF04892"/>
    </source>
</evidence>
<protein>
    <submittedName>
        <fullName evidence="3">VanZ like family protein</fullName>
    </submittedName>
</protein>
<evidence type="ECO:0000313" key="3">
    <source>
        <dbReference type="EMBL" id="OIQ95914.1"/>
    </source>
</evidence>
<evidence type="ECO:0000256" key="1">
    <source>
        <dbReference type="SAM" id="Phobius"/>
    </source>
</evidence>
<feature type="transmembrane region" description="Helical" evidence="1">
    <location>
        <begin position="345"/>
        <end position="365"/>
    </location>
</feature>
<feature type="transmembrane region" description="Helical" evidence="1">
    <location>
        <begin position="136"/>
        <end position="155"/>
    </location>
</feature>
<reference evidence="3" key="1">
    <citation type="submission" date="2016-10" db="EMBL/GenBank/DDBJ databases">
        <title>Sequence of Gallionella enrichment culture.</title>
        <authorList>
            <person name="Poehlein A."/>
            <person name="Muehling M."/>
            <person name="Daniel R."/>
        </authorList>
    </citation>
    <scope>NUCLEOTIDE SEQUENCE</scope>
</reference>
<dbReference type="InterPro" id="IPR006976">
    <property type="entry name" value="VanZ-like"/>
</dbReference>
<gene>
    <name evidence="3" type="ORF">GALL_220470</name>
</gene>
<sequence>MAPDVSRQAAAAAATVTRLQRAPRPTLPLYLAAAYTLLVIYGSLHPFSGWRDTGAPITAFLFAAWPRYWTGFDLITNVLAYLPLGFLWVPALQHQRGRLLATVLATLLCIALSLSMETLQNFLPSRVASNLDLATNSLGGLFGALAGARWGALLLDGGRLHALRSRLVGEDAMADAGLVLLGLWLLTQLNPEILLFGNGDLRSLLGLLGVPGPLPYTAREFSWVEAGVVAANTLATGLFASCLLKVGRRLLSALLLLLALAMKSFSLLLLMDSASAWSWVTPGSAAGLAVGGVLWLAASFLPGAYRRALAVLTLAAASALVNLAPENPYLADMLQLWQQGHFLNFNGLTRITSALWPFLALPWLIMLRQKPLEQ</sequence>
<dbReference type="EMBL" id="MLJW01000157">
    <property type="protein sequence ID" value="OIQ95914.1"/>
    <property type="molecule type" value="Genomic_DNA"/>
</dbReference>
<feature type="transmembrane region" description="Helical" evidence="1">
    <location>
        <begin position="250"/>
        <end position="270"/>
    </location>
</feature>
<accession>A0A1J5RK92</accession>
<proteinExistence type="predicted"/>
<dbReference type="NCBIfam" id="NF037970">
    <property type="entry name" value="vanZ_1"/>
    <property type="match status" value="1"/>
</dbReference>
<feature type="domain" description="VanZ-like" evidence="2">
    <location>
        <begin position="43"/>
        <end position="145"/>
    </location>
</feature>
<comment type="caution">
    <text evidence="3">The sequence shown here is derived from an EMBL/GenBank/DDBJ whole genome shotgun (WGS) entry which is preliminary data.</text>
</comment>
<feature type="transmembrane region" description="Helical" evidence="1">
    <location>
        <begin position="308"/>
        <end position="325"/>
    </location>
</feature>
<feature type="transmembrane region" description="Helical" evidence="1">
    <location>
        <begin position="27"/>
        <end position="48"/>
    </location>
</feature>
<feature type="transmembrane region" description="Helical" evidence="1">
    <location>
        <begin position="221"/>
        <end position="243"/>
    </location>
</feature>
<feature type="transmembrane region" description="Helical" evidence="1">
    <location>
        <begin position="276"/>
        <end position="296"/>
    </location>
</feature>
<keyword evidence="1" id="KW-1133">Transmembrane helix</keyword>
<feature type="transmembrane region" description="Helical" evidence="1">
    <location>
        <begin position="99"/>
        <end position="116"/>
    </location>
</feature>
<name>A0A1J5RK92_9ZZZZ</name>
<keyword evidence="1" id="KW-0472">Membrane</keyword>
<organism evidence="3">
    <name type="scientific">mine drainage metagenome</name>
    <dbReference type="NCBI Taxonomy" id="410659"/>
    <lineage>
        <taxon>unclassified sequences</taxon>
        <taxon>metagenomes</taxon>
        <taxon>ecological metagenomes</taxon>
    </lineage>
</organism>
<dbReference type="Pfam" id="PF04892">
    <property type="entry name" value="VanZ"/>
    <property type="match status" value="1"/>
</dbReference>